<feature type="region of interest" description="Disordered" evidence="1">
    <location>
        <begin position="435"/>
        <end position="472"/>
    </location>
</feature>
<feature type="compositionally biased region" description="Acidic residues" evidence="1">
    <location>
        <begin position="459"/>
        <end position="472"/>
    </location>
</feature>
<evidence type="ECO:0000313" key="5">
    <source>
        <dbReference type="Proteomes" id="UP000030762"/>
    </source>
</evidence>
<feature type="transmembrane region" description="Helical" evidence="2">
    <location>
        <begin position="399"/>
        <end position="421"/>
    </location>
</feature>
<dbReference type="RefSeq" id="XP_008607693.1">
    <property type="nucleotide sequence ID" value="XM_008609471.1"/>
</dbReference>
<feature type="chain" id="PRO_5004570336" evidence="3">
    <location>
        <begin position="19"/>
        <end position="472"/>
    </location>
</feature>
<dbReference type="InterPro" id="IPR021067">
    <property type="entry name" value="Glycosyltransferase"/>
</dbReference>
<keyword evidence="2" id="KW-0472">Membrane</keyword>
<gene>
    <name evidence="4" type="ORF">SDRG_03827</name>
</gene>
<evidence type="ECO:0000256" key="2">
    <source>
        <dbReference type="SAM" id="Phobius"/>
    </source>
</evidence>
<evidence type="ECO:0000256" key="3">
    <source>
        <dbReference type="SAM" id="SignalP"/>
    </source>
</evidence>
<dbReference type="OrthoDB" id="10531172at2759"/>
<keyword evidence="2" id="KW-1133">Transmembrane helix</keyword>
<dbReference type="InParanoid" id="T0QLB4"/>
<keyword evidence="5" id="KW-1185">Reference proteome</keyword>
<proteinExistence type="predicted"/>
<keyword evidence="2" id="KW-0812">Transmembrane</keyword>
<dbReference type="PANTHER" id="PTHR34496:SF6">
    <property type="entry name" value="GLYCOSYLTRANSFERASE 2-LIKE DOMAIN-CONTAINING PROTEIN"/>
    <property type="match status" value="1"/>
</dbReference>
<dbReference type="VEuPathDB" id="FungiDB:SDRG_03827"/>
<dbReference type="EMBL" id="JH767140">
    <property type="protein sequence ID" value="EQC38869.1"/>
    <property type="molecule type" value="Genomic_DNA"/>
</dbReference>
<name>T0QLB4_SAPDV</name>
<evidence type="ECO:0000313" key="4">
    <source>
        <dbReference type="EMBL" id="EQC38869.1"/>
    </source>
</evidence>
<evidence type="ECO:0000256" key="1">
    <source>
        <dbReference type="SAM" id="MobiDB-lite"/>
    </source>
</evidence>
<keyword evidence="3" id="KW-0732">Signal</keyword>
<accession>T0QLB4</accession>
<dbReference type="GeneID" id="19944554"/>
<dbReference type="PANTHER" id="PTHR34496">
    <property type="entry name" value="GLCNAC TRANSFERASE-RELATED"/>
    <property type="match status" value="1"/>
</dbReference>
<dbReference type="AlphaFoldDB" id="T0QLB4"/>
<dbReference type="Proteomes" id="UP000030762">
    <property type="component" value="Unassembled WGS sequence"/>
</dbReference>
<protein>
    <submittedName>
        <fullName evidence="4">Uncharacterized protein</fullName>
    </submittedName>
</protein>
<organism evidence="4 5">
    <name type="scientific">Saprolegnia diclina (strain VS20)</name>
    <dbReference type="NCBI Taxonomy" id="1156394"/>
    <lineage>
        <taxon>Eukaryota</taxon>
        <taxon>Sar</taxon>
        <taxon>Stramenopiles</taxon>
        <taxon>Oomycota</taxon>
        <taxon>Saprolegniomycetes</taxon>
        <taxon>Saprolegniales</taxon>
        <taxon>Saprolegniaceae</taxon>
        <taxon>Saprolegnia</taxon>
    </lineage>
</organism>
<sequence>MAPLNSALVLLGLRLVYGAMLWDDMNQVDIPLRPELQNVRGALPPPRPLLPRHRAPTIELTLAASDDAERCGRTVFSAFQEASNPDRVFVYLVHGHAPSRSQRCRLAYCALAAQEGFAASMQPVNCPYEAQLVAVATPASSQHGTHDFCATAPSSAQLATSWDNTVLQDWLRTENEFAIVTSIAAPAIFWYPGSFPHACVLERSAPLKPWRTSALPSLVHDHTRPLLAPFLAPTTAFAFGKCHARHAATSGDVLARSAALWARGYDFYSAPSKILEYDVNDTYNDDNQRPIATPEPEATKPGARPTHAYLDTFLGLNTSSQLRDASACRQLYWVPFTDTSHAQRLVQRQSIEQTFYAYPPSKANEMPSAYVAERTPNGHATRPPRTTAHSPNVPLRVEIMTVAFVCFSMTSFLLAVLVRYIRRPHQLYGRLASPSWRPPRTSSFPDDDTSDLLLLSFDRDDDDDDRQDLERY</sequence>
<reference evidence="4 5" key="1">
    <citation type="submission" date="2012-04" db="EMBL/GenBank/DDBJ databases">
        <title>The Genome Sequence of Saprolegnia declina VS20.</title>
        <authorList>
            <consortium name="The Broad Institute Genome Sequencing Platform"/>
            <person name="Russ C."/>
            <person name="Nusbaum C."/>
            <person name="Tyler B."/>
            <person name="van West P."/>
            <person name="Dieguez-Uribeondo J."/>
            <person name="de Bruijn I."/>
            <person name="Tripathy S."/>
            <person name="Jiang R."/>
            <person name="Young S.K."/>
            <person name="Zeng Q."/>
            <person name="Gargeya S."/>
            <person name="Fitzgerald M."/>
            <person name="Haas B."/>
            <person name="Abouelleil A."/>
            <person name="Alvarado L."/>
            <person name="Arachchi H.M."/>
            <person name="Berlin A."/>
            <person name="Chapman S.B."/>
            <person name="Goldberg J."/>
            <person name="Griggs A."/>
            <person name="Gujja S."/>
            <person name="Hansen M."/>
            <person name="Howarth C."/>
            <person name="Imamovic A."/>
            <person name="Larimer J."/>
            <person name="McCowen C."/>
            <person name="Montmayeur A."/>
            <person name="Murphy C."/>
            <person name="Neiman D."/>
            <person name="Pearson M."/>
            <person name="Priest M."/>
            <person name="Roberts A."/>
            <person name="Saif S."/>
            <person name="Shea T."/>
            <person name="Sisk P."/>
            <person name="Sykes S."/>
            <person name="Wortman J."/>
            <person name="Nusbaum C."/>
            <person name="Birren B."/>
        </authorList>
    </citation>
    <scope>NUCLEOTIDE SEQUENCE [LARGE SCALE GENOMIC DNA]</scope>
    <source>
        <strain evidence="4 5">VS20</strain>
    </source>
</reference>
<feature type="signal peptide" evidence="3">
    <location>
        <begin position="1"/>
        <end position="18"/>
    </location>
</feature>